<name>A0A3N9UE92_9BACI</name>
<gene>
    <name evidence="2" type="ORF">EBB45_11660</name>
</gene>
<dbReference type="PANTHER" id="PTHR13355:SF9">
    <property type="entry name" value="ACETYLTRANSFERASE BSU40680-RELATED"/>
    <property type="match status" value="1"/>
</dbReference>
<sequence>MRVNNITTEDELQKAFHIRKEVFVKEQGVALSDEFDQFDQLDGQCDHILVYLNEEAVGTGRLRLVDGFGKLERICILEPFRKHGLGKVIIQALEDLAGDKGVAKVKLHGQTQAEGFYHKLGYETSSDVFMEDGIPHVLMTKKLSVRNEVE</sequence>
<organism evidence="2 3">
    <name type="scientific">Lysinibacillus composti</name>
    <dbReference type="NCBI Taxonomy" id="720633"/>
    <lineage>
        <taxon>Bacteria</taxon>
        <taxon>Bacillati</taxon>
        <taxon>Bacillota</taxon>
        <taxon>Bacilli</taxon>
        <taxon>Bacillales</taxon>
        <taxon>Bacillaceae</taxon>
        <taxon>Lysinibacillus</taxon>
    </lineage>
</organism>
<dbReference type="SUPFAM" id="SSF55729">
    <property type="entry name" value="Acyl-CoA N-acyltransferases (Nat)"/>
    <property type="match status" value="1"/>
</dbReference>
<dbReference type="RefSeq" id="WP_124764870.1">
    <property type="nucleotide sequence ID" value="NZ_JAFBDY010000008.1"/>
</dbReference>
<keyword evidence="3" id="KW-1185">Reference proteome</keyword>
<dbReference type="Gene3D" id="3.40.630.30">
    <property type="match status" value="1"/>
</dbReference>
<dbReference type="InterPro" id="IPR039143">
    <property type="entry name" value="GNPNAT1-like"/>
</dbReference>
<evidence type="ECO:0000313" key="2">
    <source>
        <dbReference type="EMBL" id="RQW74531.1"/>
    </source>
</evidence>
<keyword evidence="2" id="KW-0808">Transferase</keyword>
<dbReference type="PANTHER" id="PTHR13355">
    <property type="entry name" value="GLUCOSAMINE 6-PHOSPHATE N-ACETYLTRANSFERASE"/>
    <property type="match status" value="1"/>
</dbReference>
<feature type="domain" description="N-acetyltransferase" evidence="1">
    <location>
        <begin position="1"/>
        <end position="144"/>
    </location>
</feature>
<comment type="caution">
    <text evidence="2">The sequence shown here is derived from an EMBL/GenBank/DDBJ whole genome shotgun (WGS) entry which is preliminary data.</text>
</comment>
<dbReference type="EMBL" id="RRCT01000009">
    <property type="protein sequence ID" value="RQW74531.1"/>
    <property type="molecule type" value="Genomic_DNA"/>
</dbReference>
<dbReference type="Pfam" id="PF13673">
    <property type="entry name" value="Acetyltransf_10"/>
    <property type="match status" value="1"/>
</dbReference>
<dbReference type="AlphaFoldDB" id="A0A3N9UE92"/>
<reference evidence="2 3" key="1">
    <citation type="journal article" date="2013" name="J. Microbiol.">
        <title>Lysinibacillus chungkukjangi sp. nov., isolated from Chungkukjang, Korean fermented soybean food.</title>
        <authorList>
            <person name="Kim S.J."/>
            <person name="Jang Y.H."/>
            <person name="Hamada M."/>
            <person name="Ahn J.H."/>
            <person name="Weon H.Y."/>
            <person name="Suzuki K."/>
            <person name="Whang K.S."/>
            <person name="Kwon S.W."/>
        </authorList>
    </citation>
    <scope>NUCLEOTIDE SEQUENCE [LARGE SCALE GENOMIC DNA]</scope>
    <source>
        <strain evidence="2 3">MCCC 1A12701</strain>
    </source>
</reference>
<dbReference type="OrthoDB" id="9796171at2"/>
<dbReference type="PROSITE" id="PS51186">
    <property type="entry name" value="GNAT"/>
    <property type="match status" value="1"/>
</dbReference>
<proteinExistence type="predicted"/>
<evidence type="ECO:0000313" key="3">
    <source>
        <dbReference type="Proteomes" id="UP000274033"/>
    </source>
</evidence>
<evidence type="ECO:0000259" key="1">
    <source>
        <dbReference type="PROSITE" id="PS51186"/>
    </source>
</evidence>
<dbReference type="InterPro" id="IPR016181">
    <property type="entry name" value="Acyl_CoA_acyltransferase"/>
</dbReference>
<accession>A0A3N9UE92</accession>
<protein>
    <submittedName>
        <fullName evidence="2">GNAT family N-acetyltransferase</fullName>
    </submittedName>
</protein>
<dbReference type="GO" id="GO:0004343">
    <property type="term" value="F:glucosamine 6-phosphate N-acetyltransferase activity"/>
    <property type="evidence" value="ECO:0007669"/>
    <property type="project" value="TreeGrafter"/>
</dbReference>
<dbReference type="Proteomes" id="UP000274033">
    <property type="component" value="Unassembled WGS sequence"/>
</dbReference>
<dbReference type="InterPro" id="IPR000182">
    <property type="entry name" value="GNAT_dom"/>
</dbReference>